<evidence type="ECO:0000259" key="4">
    <source>
        <dbReference type="Pfam" id="PF00724"/>
    </source>
</evidence>
<dbReference type="OrthoDB" id="3169239at2"/>
<evidence type="ECO:0000256" key="1">
    <source>
        <dbReference type="ARBA" id="ARBA00001917"/>
    </source>
</evidence>
<evidence type="ECO:0000256" key="3">
    <source>
        <dbReference type="ARBA" id="ARBA00023002"/>
    </source>
</evidence>
<organism evidence="5 6">
    <name type="scientific">Subtercola vilae</name>
    <dbReference type="NCBI Taxonomy" id="2056433"/>
    <lineage>
        <taxon>Bacteria</taxon>
        <taxon>Bacillati</taxon>
        <taxon>Actinomycetota</taxon>
        <taxon>Actinomycetes</taxon>
        <taxon>Micrococcales</taxon>
        <taxon>Microbacteriaceae</taxon>
        <taxon>Subtercola</taxon>
    </lineage>
</organism>
<keyword evidence="6" id="KW-1185">Reference proteome</keyword>
<dbReference type="GO" id="GO:0010181">
    <property type="term" value="F:FMN binding"/>
    <property type="evidence" value="ECO:0007669"/>
    <property type="project" value="InterPro"/>
</dbReference>
<evidence type="ECO:0000313" key="5">
    <source>
        <dbReference type="EMBL" id="TIH40045.1"/>
    </source>
</evidence>
<protein>
    <submittedName>
        <fullName evidence="5">Alkene reductase</fullName>
    </submittedName>
</protein>
<dbReference type="AlphaFoldDB" id="A0A4T2C6I4"/>
<dbReference type="PANTHER" id="PTHR22893">
    <property type="entry name" value="NADH OXIDOREDUCTASE-RELATED"/>
    <property type="match status" value="1"/>
</dbReference>
<comment type="caution">
    <text evidence="5">The sequence shown here is derived from an EMBL/GenBank/DDBJ whole genome shotgun (WGS) entry which is preliminary data.</text>
</comment>
<dbReference type="GO" id="GO:0016628">
    <property type="term" value="F:oxidoreductase activity, acting on the CH-CH group of donors, NAD or NADP as acceptor"/>
    <property type="evidence" value="ECO:0007669"/>
    <property type="project" value="UniProtKB-ARBA"/>
</dbReference>
<name>A0A4T2C6I4_9MICO</name>
<dbReference type="SUPFAM" id="SSF51395">
    <property type="entry name" value="FMN-linked oxidoreductases"/>
    <property type="match status" value="1"/>
</dbReference>
<dbReference type="EMBL" id="QYRT01000004">
    <property type="protein sequence ID" value="TIH40045.1"/>
    <property type="molecule type" value="Genomic_DNA"/>
</dbReference>
<feature type="domain" description="NADH:flavin oxidoreductase/NADH oxidase N-terminal" evidence="4">
    <location>
        <begin position="3"/>
        <end position="335"/>
    </location>
</feature>
<dbReference type="InterPro" id="IPR045247">
    <property type="entry name" value="Oye-like"/>
</dbReference>
<dbReference type="Gene3D" id="3.20.20.70">
    <property type="entry name" value="Aldolase class I"/>
    <property type="match status" value="1"/>
</dbReference>
<dbReference type="PANTHER" id="PTHR22893:SF91">
    <property type="entry name" value="NADPH DEHYDROGENASE 2-RELATED"/>
    <property type="match status" value="1"/>
</dbReference>
<dbReference type="FunFam" id="3.20.20.70:FF:000059">
    <property type="entry name" value="N-ethylmaleimide reductase, FMN-linked"/>
    <property type="match status" value="1"/>
</dbReference>
<dbReference type="RefSeq" id="WP_136640680.1">
    <property type="nucleotide sequence ID" value="NZ_QYRT01000004.1"/>
</dbReference>
<comment type="cofactor">
    <cofactor evidence="1">
        <name>FMN</name>
        <dbReference type="ChEBI" id="CHEBI:58210"/>
    </cofactor>
</comment>
<sequence>MTDLFSPFTAGDLTLSNRIVMAPLTRTRSGIEGVPGDMVVEQYAQRASVGLIVSEGIYPSFAGQGYPGQPGLVTEEQLAGWQRVTDQVHAEGGTIVAQIMHAGRVSHSEINGNNHVEAPSAIAIDGETHTPLGKAAYPVPHALGEDELPSIVETFVQASKNAVAAGFDGVELHSANGYLLHQFLGATSNVRTDGYGGSALNRTRLVTEVMTAVAEAIGAGRVGIRISPSHNIQGIIENDADDRAVVYGRLMQTAADLGLAFVSVLNAEPSGDFVQGLRAQFGGAFLVNSGFGAVTTRDEAIALIADAQADAVVVGRPVIANPDLVRRWRDDLELNPLDPATLYGAGPEGYTDYPTYDEAFAPVA</sequence>
<dbReference type="Proteomes" id="UP000306192">
    <property type="component" value="Unassembled WGS sequence"/>
</dbReference>
<dbReference type="InterPro" id="IPR013785">
    <property type="entry name" value="Aldolase_TIM"/>
</dbReference>
<reference evidence="5 6" key="1">
    <citation type="journal article" date="2019" name="Microorganisms">
        <title>Systematic Affiliation and Genome Analysis of Subtercola vilae DB165(T) with Particular Emphasis on Cold Adaptation of an Isolate from a High-Altitude Cold Volcano Lake.</title>
        <authorList>
            <person name="Villalobos A.S."/>
            <person name="Wiese J."/>
            <person name="Imhoff J.F."/>
            <person name="Dorador C."/>
            <person name="Keller A."/>
            <person name="Hentschel U."/>
        </authorList>
    </citation>
    <scope>NUCLEOTIDE SEQUENCE [LARGE SCALE GENOMIC DNA]</scope>
    <source>
        <strain evidence="5 6">DB165</strain>
    </source>
</reference>
<dbReference type="CDD" id="cd02933">
    <property type="entry name" value="OYE_like_FMN"/>
    <property type="match status" value="1"/>
</dbReference>
<dbReference type="Pfam" id="PF00724">
    <property type="entry name" value="Oxidored_FMN"/>
    <property type="match status" value="1"/>
</dbReference>
<gene>
    <name evidence="5" type="ORF">D4765_02645</name>
</gene>
<evidence type="ECO:0000313" key="6">
    <source>
        <dbReference type="Proteomes" id="UP000306192"/>
    </source>
</evidence>
<dbReference type="InterPro" id="IPR001155">
    <property type="entry name" value="OxRdtase_FMN_N"/>
</dbReference>
<comment type="similarity">
    <text evidence="2">Belongs to the NADH:flavin oxidoreductase/NADH oxidase family.</text>
</comment>
<dbReference type="GO" id="GO:0005829">
    <property type="term" value="C:cytosol"/>
    <property type="evidence" value="ECO:0007669"/>
    <property type="project" value="UniProtKB-ARBA"/>
</dbReference>
<keyword evidence="3" id="KW-0560">Oxidoreductase</keyword>
<proteinExistence type="inferred from homology"/>
<accession>A0A4T2C6I4</accession>
<evidence type="ECO:0000256" key="2">
    <source>
        <dbReference type="ARBA" id="ARBA00005979"/>
    </source>
</evidence>